<proteinExistence type="predicted"/>
<dbReference type="AlphaFoldDB" id="A0A7Z7NAE4"/>
<feature type="compositionally biased region" description="Basic and acidic residues" evidence="1">
    <location>
        <begin position="250"/>
        <end position="260"/>
    </location>
</feature>
<evidence type="ECO:0000313" key="3">
    <source>
        <dbReference type="Proteomes" id="UP000554965"/>
    </source>
</evidence>
<gene>
    <name evidence="2" type="ORF">MSIMFB_03233</name>
</gene>
<feature type="region of interest" description="Disordered" evidence="1">
    <location>
        <begin position="97"/>
        <end position="282"/>
    </location>
</feature>
<feature type="compositionally biased region" description="Basic residues" evidence="1">
    <location>
        <begin position="140"/>
        <end position="154"/>
    </location>
</feature>
<accession>A0A7Z7NAE4</accession>
<dbReference type="Proteomes" id="UP000554965">
    <property type="component" value="Unassembled WGS sequence"/>
</dbReference>
<feature type="region of interest" description="Disordered" evidence="1">
    <location>
        <begin position="1"/>
        <end position="61"/>
    </location>
</feature>
<sequence>MDHADRPVHRGHLATVTHHQLRPAARPARVPRHEPSPAHRKDRAHPAPHLGSRRHRVNHRRHRDAGRIAGRAPGHQARDQASAAGIAPWRNRLWRRRTHPTVDRTRRTGHDHRLRHQQPHRAGRTAEVHPLPTPADRGHPRCRRPRRRRHHRTHRDPTRHGASGQGRCRLASASPHRRAGRGRVCPVLLGRSHFGQPGASQLRRGQRRPRCAGPPPTPSPTTDHQPGLGLLAHPLRNDRPPADSRSGPGDPHEFDPDQHRTRSGAVRCRVDPPPPESSSDSA</sequence>
<feature type="compositionally biased region" description="Basic residues" evidence="1">
    <location>
        <begin position="109"/>
        <end position="123"/>
    </location>
</feature>
<feature type="compositionally biased region" description="Basic residues" evidence="1">
    <location>
        <begin position="51"/>
        <end position="61"/>
    </location>
</feature>
<evidence type="ECO:0000313" key="2">
    <source>
        <dbReference type="EMBL" id="SOJ55753.1"/>
    </source>
</evidence>
<organism evidence="2 3">
    <name type="scientific">Mycobacterium simulans</name>
    <dbReference type="NCBI Taxonomy" id="627089"/>
    <lineage>
        <taxon>Bacteria</taxon>
        <taxon>Bacillati</taxon>
        <taxon>Actinomycetota</taxon>
        <taxon>Actinomycetes</taxon>
        <taxon>Mycobacteriales</taxon>
        <taxon>Mycobacteriaceae</taxon>
        <taxon>Mycobacterium</taxon>
    </lineage>
</organism>
<protein>
    <submittedName>
        <fullName evidence="2">Uncharacterized protein</fullName>
    </submittedName>
</protein>
<name>A0A7Z7NAE4_9MYCO</name>
<evidence type="ECO:0000256" key="1">
    <source>
        <dbReference type="SAM" id="MobiDB-lite"/>
    </source>
</evidence>
<dbReference type="EMBL" id="OCTY01000002">
    <property type="protein sequence ID" value="SOJ55753.1"/>
    <property type="molecule type" value="Genomic_DNA"/>
</dbReference>
<keyword evidence="3" id="KW-1185">Reference proteome</keyword>
<comment type="caution">
    <text evidence="2">The sequence shown here is derived from an EMBL/GenBank/DDBJ whole genome shotgun (WGS) entry which is preliminary data.</text>
</comment>
<reference evidence="2 3" key="1">
    <citation type="submission" date="2017-10" db="EMBL/GenBank/DDBJ databases">
        <authorList>
            <consortium name="Urmite Genomes"/>
        </authorList>
    </citation>
    <scope>NUCLEOTIDE SEQUENCE [LARGE SCALE GENOMIC DNA]</scope>
    <source>
        <strain evidence="2 3">FB-527</strain>
    </source>
</reference>